<keyword evidence="2" id="KW-1185">Reference proteome</keyword>
<name>A0AAV2D2K7_9ROSI</name>
<sequence length="106" mass="11459">MIFSSKGSPRLSPPSLAHSIIVKVKLWVKLNIDCSLYPRPPSFLSSSNNIPVPQIMAAVAWTPPPKGWLKLNIDGASNGNPRLAGAGGALTDGVWAVDYRVHNKDW</sequence>
<protein>
    <submittedName>
        <fullName evidence="1">Uncharacterized protein</fullName>
    </submittedName>
</protein>
<reference evidence="1 2" key="1">
    <citation type="submission" date="2024-04" db="EMBL/GenBank/DDBJ databases">
        <authorList>
            <person name="Fracassetti M."/>
        </authorList>
    </citation>
    <scope>NUCLEOTIDE SEQUENCE [LARGE SCALE GENOMIC DNA]</scope>
</reference>
<evidence type="ECO:0000313" key="1">
    <source>
        <dbReference type="EMBL" id="CAL1362165.1"/>
    </source>
</evidence>
<dbReference type="Proteomes" id="UP001497516">
    <property type="component" value="Chromosome 10"/>
</dbReference>
<gene>
    <name evidence="1" type="ORF">LTRI10_LOCUS9333</name>
</gene>
<organism evidence="1 2">
    <name type="scientific">Linum trigynum</name>
    <dbReference type="NCBI Taxonomy" id="586398"/>
    <lineage>
        <taxon>Eukaryota</taxon>
        <taxon>Viridiplantae</taxon>
        <taxon>Streptophyta</taxon>
        <taxon>Embryophyta</taxon>
        <taxon>Tracheophyta</taxon>
        <taxon>Spermatophyta</taxon>
        <taxon>Magnoliopsida</taxon>
        <taxon>eudicotyledons</taxon>
        <taxon>Gunneridae</taxon>
        <taxon>Pentapetalae</taxon>
        <taxon>rosids</taxon>
        <taxon>fabids</taxon>
        <taxon>Malpighiales</taxon>
        <taxon>Linaceae</taxon>
        <taxon>Linum</taxon>
    </lineage>
</organism>
<proteinExistence type="predicted"/>
<evidence type="ECO:0000313" key="2">
    <source>
        <dbReference type="Proteomes" id="UP001497516"/>
    </source>
</evidence>
<dbReference type="AlphaFoldDB" id="A0AAV2D2K7"/>
<dbReference type="EMBL" id="OZ034814">
    <property type="protein sequence ID" value="CAL1362165.1"/>
    <property type="molecule type" value="Genomic_DNA"/>
</dbReference>
<accession>A0AAV2D2K7</accession>